<sequence>MAININYYVFFLDNRIYFVFSFKKGTKSPKSAANCYADRISCTSPPTTNIEPKQKITTATTIGADPTRILTMVMKVATRQMTLPSSQSLDLADGTSTTT</sequence>
<keyword evidence="2" id="KW-1185">Reference proteome</keyword>
<proteinExistence type="predicted"/>
<accession>A0A0E0QJU4</accession>
<organism evidence="1 2">
    <name type="scientific">Oryza rufipogon</name>
    <name type="common">Brownbeard rice</name>
    <name type="synonym">Asian wild rice</name>
    <dbReference type="NCBI Taxonomy" id="4529"/>
    <lineage>
        <taxon>Eukaryota</taxon>
        <taxon>Viridiplantae</taxon>
        <taxon>Streptophyta</taxon>
        <taxon>Embryophyta</taxon>
        <taxon>Tracheophyta</taxon>
        <taxon>Spermatophyta</taxon>
        <taxon>Magnoliopsida</taxon>
        <taxon>Liliopsida</taxon>
        <taxon>Poales</taxon>
        <taxon>Poaceae</taxon>
        <taxon>BOP clade</taxon>
        <taxon>Oryzoideae</taxon>
        <taxon>Oryzeae</taxon>
        <taxon>Oryzinae</taxon>
        <taxon>Oryza</taxon>
    </lineage>
</organism>
<name>A0A0E0QJU4_ORYRU</name>
<evidence type="ECO:0000313" key="1">
    <source>
        <dbReference type="EnsemblPlants" id="ORUFI08G18840.1"/>
    </source>
</evidence>
<reference evidence="1" key="2">
    <citation type="submission" date="2015-06" db="UniProtKB">
        <authorList>
            <consortium name="EnsemblPlants"/>
        </authorList>
    </citation>
    <scope>IDENTIFICATION</scope>
</reference>
<protein>
    <submittedName>
        <fullName evidence="1">Uncharacterized protein</fullName>
    </submittedName>
</protein>
<reference evidence="2" key="1">
    <citation type="submission" date="2013-06" db="EMBL/GenBank/DDBJ databases">
        <authorList>
            <person name="Zhao Q."/>
        </authorList>
    </citation>
    <scope>NUCLEOTIDE SEQUENCE</scope>
    <source>
        <strain evidence="2">cv. W1943</strain>
    </source>
</reference>
<dbReference type="HOGENOM" id="CLU_2546216_0_0_1"/>
<dbReference type="EnsemblPlants" id="ORUFI08G18840.1">
    <property type="protein sequence ID" value="ORUFI08G18840.1"/>
    <property type="gene ID" value="ORUFI08G18840"/>
</dbReference>
<dbReference type="AlphaFoldDB" id="A0A0E0QJU4"/>
<evidence type="ECO:0000313" key="2">
    <source>
        <dbReference type="Proteomes" id="UP000008022"/>
    </source>
</evidence>
<dbReference type="Proteomes" id="UP000008022">
    <property type="component" value="Unassembled WGS sequence"/>
</dbReference>
<dbReference type="Gramene" id="ORUFI08G18840.1">
    <property type="protein sequence ID" value="ORUFI08G18840.1"/>
    <property type="gene ID" value="ORUFI08G18840"/>
</dbReference>